<dbReference type="AlphaFoldDB" id="A0A1T4XG74"/>
<feature type="compositionally biased region" description="Polar residues" evidence="1">
    <location>
        <begin position="27"/>
        <end position="42"/>
    </location>
</feature>
<feature type="chain" id="PRO_5039157255" evidence="2">
    <location>
        <begin position="20"/>
        <end position="166"/>
    </location>
</feature>
<dbReference type="PROSITE" id="PS51257">
    <property type="entry name" value="PROKAR_LIPOPROTEIN"/>
    <property type="match status" value="1"/>
</dbReference>
<organism evidence="3 4">
    <name type="scientific">Sporosarcina newyorkensis</name>
    <dbReference type="NCBI Taxonomy" id="759851"/>
    <lineage>
        <taxon>Bacteria</taxon>
        <taxon>Bacillati</taxon>
        <taxon>Bacillota</taxon>
        <taxon>Bacilli</taxon>
        <taxon>Bacillales</taxon>
        <taxon>Caryophanaceae</taxon>
        <taxon>Sporosarcina</taxon>
    </lineage>
</organism>
<dbReference type="Proteomes" id="UP000190042">
    <property type="component" value="Unassembled WGS sequence"/>
</dbReference>
<protein>
    <submittedName>
        <fullName evidence="3">Sporulation lipoprotein, YhcN/YlaJ family</fullName>
    </submittedName>
</protein>
<dbReference type="EMBL" id="FUYJ01000001">
    <property type="protein sequence ID" value="SKA88081.1"/>
    <property type="molecule type" value="Genomic_DNA"/>
</dbReference>
<evidence type="ECO:0000256" key="1">
    <source>
        <dbReference type="SAM" id="MobiDB-lite"/>
    </source>
</evidence>
<dbReference type="NCBIfam" id="TIGR02898">
    <property type="entry name" value="spore_YhcN_YlaJ"/>
    <property type="match status" value="1"/>
</dbReference>
<dbReference type="GO" id="GO:0030435">
    <property type="term" value="P:sporulation resulting in formation of a cellular spore"/>
    <property type="evidence" value="ECO:0007669"/>
    <property type="project" value="InterPro"/>
</dbReference>
<evidence type="ECO:0000313" key="3">
    <source>
        <dbReference type="EMBL" id="SKA88081.1"/>
    </source>
</evidence>
<dbReference type="InterPro" id="IPR019076">
    <property type="entry name" value="Spore_lipoprot_YhcN/YlaJ-like"/>
</dbReference>
<accession>A0A1T4XG74</accession>
<feature type="signal peptide" evidence="2">
    <location>
        <begin position="1"/>
        <end position="19"/>
    </location>
</feature>
<dbReference type="InterPro" id="IPR014247">
    <property type="entry name" value="Spore_lipoprot_YhcN/YlaJ"/>
</dbReference>
<keyword evidence="4" id="KW-1185">Reference proteome</keyword>
<feature type="region of interest" description="Disordered" evidence="1">
    <location>
        <begin position="23"/>
        <end position="61"/>
    </location>
</feature>
<proteinExistence type="predicted"/>
<gene>
    <name evidence="3" type="ORF">SAMN04244570_0621</name>
</gene>
<evidence type="ECO:0000313" key="4">
    <source>
        <dbReference type="Proteomes" id="UP000190042"/>
    </source>
</evidence>
<keyword evidence="3" id="KW-0449">Lipoprotein</keyword>
<dbReference type="RefSeq" id="WP_009496925.1">
    <property type="nucleotide sequence ID" value="NZ_FUYJ01000001.1"/>
</dbReference>
<evidence type="ECO:0000256" key="2">
    <source>
        <dbReference type="SAM" id="SignalP"/>
    </source>
</evidence>
<dbReference type="Pfam" id="PF09580">
    <property type="entry name" value="Spore_YhcN_YlaJ"/>
    <property type="match status" value="1"/>
</dbReference>
<reference evidence="4" key="1">
    <citation type="submission" date="2017-02" db="EMBL/GenBank/DDBJ databases">
        <authorList>
            <person name="Varghese N."/>
            <person name="Submissions S."/>
        </authorList>
    </citation>
    <scope>NUCLEOTIDE SEQUENCE [LARGE SCALE GENOMIC DNA]</scope>
    <source>
        <strain evidence="4">DSM 23966</strain>
    </source>
</reference>
<name>A0A1T4XG74_9BACL</name>
<keyword evidence="2" id="KW-0732">Signal</keyword>
<sequence length="166" mass="18357">MKKTSFLMIVLLVALVVMGCGTKKDNTTPVEKNTTTNETSNDTVDEDATSPSTNETKVETADEAADKITELTEVDNATVLVTDHNAYVAVVLKDKAVEEATKELEDKVAEKVRSSNSAIENVYVSLNPDFVERMTDYREKVRAGEPVEGFFDEFSEAMKRVFPDAH</sequence>